<dbReference type="AlphaFoldDB" id="A0A0C3P920"/>
<gene>
    <name evidence="1" type="ORF">M404DRAFT_26437</name>
</gene>
<accession>A0A0C3P920</accession>
<proteinExistence type="predicted"/>
<keyword evidence="2" id="KW-1185">Reference proteome</keyword>
<dbReference type="InParanoid" id="A0A0C3P920"/>
<reference evidence="2" key="2">
    <citation type="submission" date="2015-01" db="EMBL/GenBank/DDBJ databases">
        <title>Evolutionary Origins and Diversification of the Mycorrhizal Mutualists.</title>
        <authorList>
            <consortium name="DOE Joint Genome Institute"/>
            <consortium name="Mycorrhizal Genomics Consortium"/>
            <person name="Kohler A."/>
            <person name="Kuo A."/>
            <person name="Nagy L.G."/>
            <person name="Floudas D."/>
            <person name="Copeland A."/>
            <person name="Barry K.W."/>
            <person name="Cichocki N."/>
            <person name="Veneault-Fourrey C."/>
            <person name="LaButti K."/>
            <person name="Lindquist E.A."/>
            <person name="Lipzen A."/>
            <person name="Lundell T."/>
            <person name="Morin E."/>
            <person name="Murat C."/>
            <person name="Riley R."/>
            <person name="Ohm R."/>
            <person name="Sun H."/>
            <person name="Tunlid A."/>
            <person name="Henrissat B."/>
            <person name="Grigoriev I.V."/>
            <person name="Hibbett D.S."/>
            <person name="Martin F."/>
        </authorList>
    </citation>
    <scope>NUCLEOTIDE SEQUENCE [LARGE SCALE GENOMIC DNA]</scope>
    <source>
        <strain evidence="2">Marx 270</strain>
    </source>
</reference>
<sequence length="108" mass="12206">MSLRSFAYLETIFPSGPLSFTHPDHLEEALALTTAYDIRSASSSPSTPSLFCTRIRTDLRLDRSHRANNTLLYRRTIVLVLRPGMAFITLSSRQLTLKQKWGVLGCSY</sequence>
<name>A0A0C3P920_PISTI</name>
<dbReference type="EMBL" id="KN831972">
    <property type="protein sequence ID" value="KIO04241.1"/>
    <property type="molecule type" value="Genomic_DNA"/>
</dbReference>
<dbReference type="Proteomes" id="UP000054217">
    <property type="component" value="Unassembled WGS sequence"/>
</dbReference>
<evidence type="ECO:0000313" key="2">
    <source>
        <dbReference type="Proteomes" id="UP000054217"/>
    </source>
</evidence>
<organism evidence="1 2">
    <name type="scientific">Pisolithus tinctorius Marx 270</name>
    <dbReference type="NCBI Taxonomy" id="870435"/>
    <lineage>
        <taxon>Eukaryota</taxon>
        <taxon>Fungi</taxon>
        <taxon>Dikarya</taxon>
        <taxon>Basidiomycota</taxon>
        <taxon>Agaricomycotina</taxon>
        <taxon>Agaricomycetes</taxon>
        <taxon>Agaricomycetidae</taxon>
        <taxon>Boletales</taxon>
        <taxon>Sclerodermatineae</taxon>
        <taxon>Pisolithaceae</taxon>
        <taxon>Pisolithus</taxon>
    </lineage>
</organism>
<dbReference type="HOGENOM" id="CLU_2198030_0_0_1"/>
<evidence type="ECO:0000313" key="1">
    <source>
        <dbReference type="EMBL" id="KIO04241.1"/>
    </source>
</evidence>
<reference evidence="1 2" key="1">
    <citation type="submission" date="2014-04" db="EMBL/GenBank/DDBJ databases">
        <authorList>
            <consortium name="DOE Joint Genome Institute"/>
            <person name="Kuo A."/>
            <person name="Kohler A."/>
            <person name="Costa M.D."/>
            <person name="Nagy L.G."/>
            <person name="Floudas D."/>
            <person name="Copeland A."/>
            <person name="Barry K.W."/>
            <person name="Cichocki N."/>
            <person name="Veneault-Fourrey C."/>
            <person name="LaButti K."/>
            <person name="Lindquist E.A."/>
            <person name="Lipzen A."/>
            <person name="Lundell T."/>
            <person name="Morin E."/>
            <person name="Murat C."/>
            <person name="Sun H."/>
            <person name="Tunlid A."/>
            <person name="Henrissat B."/>
            <person name="Grigoriev I.V."/>
            <person name="Hibbett D.S."/>
            <person name="Martin F."/>
            <person name="Nordberg H.P."/>
            <person name="Cantor M.N."/>
            <person name="Hua S.X."/>
        </authorList>
    </citation>
    <scope>NUCLEOTIDE SEQUENCE [LARGE SCALE GENOMIC DNA]</scope>
    <source>
        <strain evidence="1 2">Marx 270</strain>
    </source>
</reference>
<protein>
    <submittedName>
        <fullName evidence="1">Uncharacterized protein</fullName>
    </submittedName>
</protein>